<dbReference type="InterPro" id="IPR010428">
    <property type="entry name" value="Zincin_1"/>
</dbReference>
<accession>A0A1M7TS55</accession>
<dbReference type="STRING" id="1189325.SAMN04488119_10960"/>
<dbReference type="AlphaFoldDB" id="A0A1M7TS55"/>
<dbReference type="CDD" id="cd12952">
    <property type="entry name" value="MMP_ACEL2062"/>
    <property type="match status" value="1"/>
</dbReference>
<protein>
    <submittedName>
        <fullName evidence="1">Predicted Zn-dependent protease, minimal metalloprotease (MMP)-like domain</fullName>
    </submittedName>
</protein>
<evidence type="ECO:0000313" key="1">
    <source>
        <dbReference type="EMBL" id="SHN73561.1"/>
    </source>
</evidence>
<keyword evidence="1" id="KW-0482">Metalloprotease</keyword>
<dbReference type="Gene3D" id="3.30.2010.20">
    <property type="match status" value="1"/>
</dbReference>
<dbReference type="GO" id="GO:0006508">
    <property type="term" value="P:proteolysis"/>
    <property type="evidence" value="ECO:0007669"/>
    <property type="project" value="UniProtKB-KW"/>
</dbReference>
<reference evidence="1 2" key="1">
    <citation type="submission" date="2016-12" db="EMBL/GenBank/DDBJ databases">
        <authorList>
            <person name="Song W.-J."/>
            <person name="Kurnit D.M."/>
        </authorList>
    </citation>
    <scope>NUCLEOTIDE SEQUENCE [LARGE SCALE GENOMIC DNA]</scope>
    <source>
        <strain evidence="1 2">CGMCC 1.10808</strain>
    </source>
</reference>
<evidence type="ECO:0000313" key="2">
    <source>
        <dbReference type="Proteomes" id="UP000184066"/>
    </source>
</evidence>
<dbReference type="GO" id="GO:0008237">
    <property type="term" value="F:metallopeptidase activity"/>
    <property type="evidence" value="ECO:0007669"/>
    <property type="project" value="UniProtKB-KW"/>
</dbReference>
<dbReference type="InterPro" id="IPR038555">
    <property type="entry name" value="Zincin_1_sf"/>
</dbReference>
<proteinExistence type="predicted"/>
<dbReference type="EMBL" id="FRDL01000009">
    <property type="protein sequence ID" value="SHN73561.1"/>
    <property type="molecule type" value="Genomic_DNA"/>
</dbReference>
<keyword evidence="2" id="KW-1185">Reference proteome</keyword>
<keyword evidence="1" id="KW-0378">Hydrolase</keyword>
<dbReference type="SUPFAM" id="SSF55486">
    <property type="entry name" value="Metalloproteases ('zincins'), catalytic domain"/>
    <property type="match status" value="1"/>
</dbReference>
<dbReference type="Proteomes" id="UP000184066">
    <property type="component" value="Unassembled WGS sequence"/>
</dbReference>
<keyword evidence="1" id="KW-0645">Protease</keyword>
<dbReference type="OrthoDB" id="9806895at2"/>
<dbReference type="Pfam" id="PF06262">
    <property type="entry name" value="Zincin_1"/>
    <property type="match status" value="1"/>
</dbReference>
<sequence>MALTRPRLAGARAPDAEDLARMAREAFARLPEGVRAACEGLVIRVEELPDDDMLAETGLDDPWELTGLYRGVPLTERSVDDPVRLPDEVILFRRPILDEWIARGDVALGRLVTHVLVHEIAHHLGWSDEDIAQVDRWWE</sequence>
<dbReference type="RefSeq" id="WP_072748016.1">
    <property type="nucleotide sequence ID" value="NZ_FOHL01000009.1"/>
</dbReference>
<gene>
    <name evidence="1" type="ORF">SAMN05216200_10962</name>
</gene>
<name>A0A1M7TS55_9RHOB</name>
<organism evidence="1 2">
    <name type="scientific">Oceanicella actignis</name>
    <dbReference type="NCBI Taxonomy" id="1189325"/>
    <lineage>
        <taxon>Bacteria</taxon>
        <taxon>Pseudomonadati</taxon>
        <taxon>Pseudomonadota</taxon>
        <taxon>Alphaproteobacteria</taxon>
        <taxon>Rhodobacterales</taxon>
        <taxon>Paracoccaceae</taxon>
        <taxon>Oceanicella</taxon>
    </lineage>
</organism>